<feature type="region of interest" description="Disordered" evidence="9">
    <location>
        <begin position="1"/>
        <end position="29"/>
    </location>
</feature>
<evidence type="ECO:0000256" key="3">
    <source>
        <dbReference type="ARBA" id="ARBA00022448"/>
    </source>
</evidence>
<keyword evidence="3" id="KW-0813">Transport</keyword>
<keyword evidence="12" id="KW-1185">Reference proteome</keyword>
<name>A0A9Q0G6P1_9ROSI</name>
<evidence type="ECO:0000256" key="9">
    <source>
        <dbReference type="SAM" id="MobiDB-lite"/>
    </source>
</evidence>
<evidence type="ECO:0000313" key="11">
    <source>
        <dbReference type="EMBL" id="KAJ4844579.1"/>
    </source>
</evidence>
<evidence type="ECO:0000256" key="4">
    <source>
        <dbReference type="ARBA" id="ARBA00022692"/>
    </source>
</evidence>
<evidence type="ECO:0000256" key="2">
    <source>
        <dbReference type="ARBA" id="ARBA00005484"/>
    </source>
</evidence>
<dbReference type="PANTHER" id="PTHR22601">
    <property type="entry name" value="ISP4 LIKE PROTEIN"/>
    <property type="match status" value="1"/>
</dbReference>
<dbReference type="InterPro" id="IPR004648">
    <property type="entry name" value="Oligpept_transpt"/>
</dbReference>
<keyword evidence="6" id="KW-0653">Protein transport</keyword>
<dbReference type="Pfam" id="PF03169">
    <property type="entry name" value="OPT"/>
    <property type="match status" value="1"/>
</dbReference>
<dbReference type="InterPro" id="IPR004813">
    <property type="entry name" value="OPT"/>
</dbReference>
<keyword evidence="4 10" id="KW-0812">Transmembrane</keyword>
<comment type="caution">
    <text evidence="11">The sequence shown here is derived from an EMBL/GenBank/DDBJ whole genome shotgun (WGS) entry which is preliminary data.</text>
</comment>
<proteinExistence type="inferred from homology"/>
<organism evidence="11 12">
    <name type="scientific">Turnera subulata</name>
    <dbReference type="NCBI Taxonomy" id="218843"/>
    <lineage>
        <taxon>Eukaryota</taxon>
        <taxon>Viridiplantae</taxon>
        <taxon>Streptophyta</taxon>
        <taxon>Embryophyta</taxon>
        <taxon>Tracheophyta</taxon>
        <taxon>Spermatophyta</taxon>
        <taxon>Magnoliopsida</taxon>
        <taxon>eudicotyledons</taxon>
        <taxon>Gunneridae</taxon>
        <taxon>Pentapetalae</taxon>
        <taxon>rosids</taxon>
        <taxon>fabids</taxon>
        <taxon>Malpighiales</taxon>
        <taxon>Passifloraceae</taxon>
        <taxon>Turnera</taxon>
    </lineage>
</organism>
<dbReference type="OrthoDB" id="9986677at2759"/>
<dbReference type="Proteomes" id="UP001141552">
    <property type="component" value="Unassembled WGS sequence"/>
</dbReference>
<comment type="subcellular location">
    <subcellularLocation>
        <location evidence="1">Membrane</location>
        <topology evidence="1">Multi-pass membrane protein</topology>
    </subcellularLocation>
</comment>
<keyword evidence="5" id="KW-0571">Peptide transport</keyword>
<accession>A0A9Q0G6P1</accession>
<evidence type="ECO:0000256" key="6">
    <source>
        <dbReference type="ARBA" id="ARBA00022927"/>
    </source>
</evidence>
<dbReference type="GO" id="GO:0016020">
    <property type="term" value="C:membrane"/>
    <property type="evidence" value="ECO:0007669"/>
    <property type="project" value="UniProtKB-SubCell"/>
</dbReference>
<dbReference type="GO" id="GO:0015031">
    <property type="term" value="P:protein transport"/>
    <property type="evidence" value="ECO:0007669"/>
    <property type="project" value="UniProtKB-KW"/>
</dbReference>
<protein>
    <submittedName>
        <fullName evidence="11">Uncharacterized protein</fullName>
    </submittedName>
</protein>
<reference evidence="11" key="1">
    <citation type="submission" date="2022-02" db="EMBL/GenBank/DDBJ databases">
        <authorList>
            <person name="Henning P.M."/>
            <person name="McCubbin A.G."/>
            <person name="Shore J.S."/>
        </authorList>
    </citation>
    <scope>NUCLEOTIDE SEQUENCE</scope>
    <source>
        <strain evidence="11">F60SS</strain>
        <tissue evidence="11">Leaves</tissue>
    </source>
</reference>
<evidence type="ECO:0000313" key="12">
    <source>
        <dbReference type="Proteomes" id="UP001141552"/>
    </source>
</evidence>
<dbReference type="EMBL" id="JAKUCV010001921">
    <property type="protein sequence ID" value="KAJ4844579.1"/>
    <property type="molecule type" value="Genomic_DNA"/>
</dbReference>
<gene>
    <name evidence="11" type="ORF">Tsubulata_039400</name>
</gene>
<evidence type="ECO:0000256" key="10">
    <source>
        <dbReference type="SAM" id="Phobius"/>
    </source>
</evidence>
<dbReference type="AlphaFoldDB" id="A0A9Q0G6P1"/>
<sequence>MLAIRPCNPIWDRQVPPSSNDGPVNNRKKSGLALNETSLGLLYPAEDYKVIVIILGVQICMFDQHEDKFILVTTGLDVRDVDVWSMSCCLGLGNKRKSKVAATDRLVLGFGWAGLFRRYLVEPGEMWWPSILLQVSLFRALHEKEDRPKGMMTRTKFFLLAMTCGFAYYVVPDISSSC</sequence>
<reference evidence="11" key="2">
    <citation type="journal article" date="2023" name="Plants (Basel)">
        <title>Annotation of the Turnera subulata (Passifloraceae) Draft Genome Reveals the S-Locus Evolved after the Divergence of Turneroideae from Passifloroideae in a Stepwise Manner.</title>
        <authorList>
            <person name="Henning P.M."/>
            <person name="Roalson E.H."/>
            <person name="Mir W."/>
            <person name="McCubbin A.G."/>
            <person name="Shore J.S."/>
        </authorList>
    </citation>
    <scope>NUCLEOTIDE SEQUENCE</scope>
    <source>
        <strain evidence="11">F60SS</strain>
    </source>
</reference>
<keyword evidence="7 10" id="KW-1133">Transmembrane helix</keyword>
<evidence type="ECO:0000256" key="1">
    <source>
        <dbReference type="ARBA" id="ARBA00004141"/>
    </source>
</evidence>
<feature type="transmembrane region" description="Helical" evidence="10">
    <location>
        <begin position="154"/>
        <end position="171"/>
    </location>
</feature>
<keyword evidence="8 10" id="KW-0472">Membrane</keyword>
<evidence type="ECO:0000256" key="7">
    <source>
        <dbReference type="ARBA" id="ARBA00022989"/>
    </source>
</evidence>
<comment type="similarity">
    <text evidence="2">Belongs to the oligopeptide OPT transporter (TC 2.A.67.1) family.</text>
</comment>
<evidence type="ECO:0000256" key="5">
    <source>
        <dbReference type="ARBA" id="ARBA00022856"/>
    </source>
</evidence>
<evidence type="ECO:0000256" key="8">
    <source>
        <dbReference type="ARBA" id="ARBA00023136"/>
    </source>
</evidence>
<dbReference type="GO" id="GO:0035673">
    <property type="term" value="F:oligopeptide transmembrane transporter activity"/>
    <property type="evidence" value="ECO:0007669"/>
    <property type="project" value="InterPro"/>
</dbReference>